<keyword evidence="1" id="KW-0812">Transmembrane</keyword>
<reference evidence="2 3" key="1">
    <citation type="submission" date="2018-12" db="EMBL/GenBank/DDBJ databases">
        <title>Dyella dinghuensis sp. nov. DHOA06 and Dyella choica sp. nov. 4M-K27, isolated from forest soil.</title>
        <authorList>
            <person name="Qiu L.-H."/>
            <person name="Gao Z.-H."/>
        </authorList>
    </citation>
    <scope>NUCLEOTIDE SEQUENCE [LARGE SCALE GENOMIC DNA]</scope>
    <source>
        <strain evidence="2 3">DHOA06</strain>
    </source>
</reference>
<protein>
    <submittedName>
        <fullName evidence="2">Stage II sporulation protein M</fullName>
    </submittedName>
</protein>
<evidence type="ECO:0000313" key="3">
    <source>
        <dbReference type="Proteomes" id="UP000267077"/>
    </source>
</evidence>
<dbReference type="OrthoDB" id="9792847at2"/>
<comment type="caution">
    <text evidence="2">The sequence shown here is derived from an EMBL/GenBank/DDBJ whole genome shotgun (WGS) entry which is preliminary data.</text>
</comment>
<feature type="transmembrane region" description="Helical" evidence="1">
    <location>
        <begin position="300"/>
        <end position="318"/>
    </location>
</feature>
<organism evidence="2 3">
    <name type="scientific">Dyella dinghuensis</name>
    <dbReference type="NCBI Taxonomy" id="1920169"/>
    <lineage>
        <taxon>Bacteria</taxon>
        <taxon>Pseudomonadati</taxon>
        <taxon>Pseudomonadota</taxon>
        <taxon>Gammaproteobacteria</taxon>
        <taxon>Lysobacterales</taxon>
        <taxon>Rhodanobacteraceae</taxon>
        <taxon>Dyella</taxon>
    </lineage>
</organism>
<feature type="transmembrane region" description="Helical" evidence="1">
    <location>
        <begin position="177"/>
        <end position="196"/>
    </location>
</feature>
<dbReference type="PANTHER" id="PTHR35337:SF1">
    <property type="entry name" value="SLR1478 PROTEIN"/>
    <property type="match status" value="1"/>
</dbReference>
<keyword evidence="1" id="KW-1133">Transmembrane helix</keyword>
<feature type="transmembrane region" description="Helical" evidence="1">
    <location>
        <begin position="201"/>
        <end position="223"/>
    </location>
</feature>
<dbReference type="PANTHER" id="PTHR35337">
    <property type="entry name" value="SLR1478 PROTEIN"/>
    <property type="match status" value="1"/>
</dbReference>
<evidence type="ECO:0000313" key="2">
    <source>
        <dbReference type="EMBL" id="RUL62348.1"/>
    </source>
</evidence>
<dbReference type="Pfam" id="PF01944">
    <property type="entry name" value="SpoIIM"/>
    <property type="match status" value="1"/>
</dbReference>
<proteinExistence type="predicted"/>
<gene>
    <name evidence="2" type="ORF">EKH79_15845</name>
</gene>
<dbReference type="InterPro" id="IPR002798">
    <property type="entry name" value="SpoIIM-like"/>
</dbReference>
<dbReference type="AlphaFoldDB" id="A0A432LQA7"/>
<accession>A0A432LQA7</accession>
<dbReference type="RefSeq" id="WP_126674792.1">
    <property type="nucleotide sequence ID" value="NZ_RYZR01000007.1"/>
</dbReference>
<dbReference type="Proteomes" id="UP000267077">
    <property type="component" value="Unassembled WGS sequence"/>
</dbReference>
<evidence type="ECO:0000256" key="1">
    <source>
        <dbReference type="SAM" id="Phobius"/>
    </source>
</evidence>
<feature type="transmembrane region" description="Helical" evidence="1">
    <location>
        <begin position="229"/>
        <end position="249"/>
    </location>
</feature>
<name>A0A432LQA7_9GAMM</name>
<sequence>MKQEQFVALHAEEWDALRFWLAQLDRQPKAALRSEKTVDFPESYRRVCHHLSLAQARGYSREVTDRLQHIVEMGHRQLYRPPAPRWYKAATFLLAEFPRLVRENWRYMLAATVLLYVPAIATYVLLQWRPDLAHSLFSATQLKEFEKMYDPSNPKIGRSSGTDLQMFGYYIMNNVGIAFRTFASGLLLGVGAIYVLTANGVIMGGVAGHLNAIGYGAPFWRFVVGHSGFELTAIVIAGGAGLQFGLSLLAPGRLRRETALREAAWKGARLALGAFAMLVMAAFIEAYWSSMSMLPDVVKYGSGAAIWLLVATWLTFGGRGRNHAA</sequence>
<feature type="transmembrane region" description="Helical" evidence="1">
    <location>
        <begin position="270"/>
        <end position="288"/>
    </location>
</feature>
<dbReference type="EMBL" id="RYZR01000007">
    <property type="protein sequence ID" value="RUL62348.1"/>
    <property type="molecule type" value="Genomic_DNA"/>
</dbReference>
<feature type="transmembrane region" description="Helical" evidence="1">
    <location>
        <begin position="107"/>
        <end position="126"/>
    </location>
</feature>
<keyword evidence="3" id="KW-1185">Reference proteome</keyword>
<keyword evidence="1" id="KW-0472">Membrane</keyword>